<feature type="transmembrane region" description="Helical" evidence="1">
    <location>
        <begin position="335"/>
        <end position="356"/>
    </location>
</feature>
<accession>A0A485KFT1</accession>
<reference evidence="2" key="2">
    <citation type="submission" date="2019-06" db="EMBL/GenBank/DDBJ databases">
        <title>Genomics analysis of Aphanomyces spp. identifies a new class of oomycete effector associated with host adaptation.</title>
        <authorList>
            <person name="Gaulin E."/>
        </authorList>
    </citation>
    <scope>NUCLEOTIDE SEQUENCE</scope>
    <source>
        <strain evidence="2">CBS 578.67</strain>
    </source>
</reference>
<keyword evidence="1" id="KW-0812">Transmembrane</keyword>
<dbReference type="Proteomes" id="UP000332933">
    <property type="component" value="Unassembled WGS sequence"/>
</dbReference>
<feature type="transmembrane region" description="Helical" evidence="1">
    <location>
        <begin position="54"/>
        <end position="75"/>
    </location>
</feature>
<dbReference type="EMBL" id="CAADRA010000744">
    <property type="protein sequence ID" value="VFT80936.1"/>
    <property type="molecule type" value="Genomic_DNA"/>
</dbReference>
<sequence length="672" mass="73610">MVAVETAYLARGKSLSSVVSGQRRSLRSFNGTQPSSRRLSTLVHVRRSNIVPGLVMFAGTIGLVLLSIFLLVILISQGMFKRMAVTINVQSTHSYWAPYGQSCHLTSDGFVPNSCDADTASVIPATPFASVGTTLASQWAAELTQAGGTLFVTTCVVGGTADVGWTDLQFIAGYDYFPSCLPTAPQDVAGMAMLETTVMDCQDTLSSDCNRQIRAEYTDGLYFLTLYADLDTTMTAFVYTNSDGTTQKLVSNPKRTLITGDGHTVPDDSGRDYIITSRPLGSRYIVESYCVTVIEELSDLAAEMELTGWSQGKHSKLSIVPGWTCGSEVSNANELIALQIIFSLLSLWFFAGDIFITIEGLRGVFKGAPVLKYTVLSGLERRKLLLLCLTVASMPGLLYMDVARIYYFSTNGLKIWTLSAVLTVTFFTFGFLLALSVLDMLMIFLRSRGFCVGYSAPLFVLLSIVSLSAQWCTAAVCLNAYNSFYAAPAFLGFWVDNATWPSGSYEAAGTPPVMIALSSSVVNTLGVCFTTSIAISTAYRRLVFQQWFVDTSWCQSNSLLHHIHVPNFITALPLEPFNGIRMGNKMYCKPSTIALMGYAAVMKQTDVCEERQGRTQSDMHVTTTIIGVYDILLARLRPSWVKSIGHIEHHQFTAHAVRLEKTTYVHTRGNCV</sequence>
<feature type="transmembrane region" description="Helical" evidence="1">
    <location>
        <begin position="415"/>
        <end position="438"/>
    </location>
</feature>
<feature type="transmembrane region" description="Helical" evidence="1">
    <location>
        <begin position="384"/>
        <end position="409"/>
    </location>
</feature>
<dbReference type="AlphaFoldDB" id="A0A485KFT1"/>
<dbReference type="OrthoDB" id="77319at2759"/>
<keyword evidence="4" id="KW-1185">Reference proteome</keyword>
<feature type="transmembrane region" description="Helical" evidence="1">
    <location>
        <begin position="450"/>
        <end position="471"/>
    </location>
</feature>
<evidence type="ECO:0000313" key="2">
    <source>
        <dbReference type="EMBL" id="KAF0714611.1"/>
    </source>
</evidence>
<evidence type="ECO:0000256" key="1">
    <source>
        <dbReference type="SAM" id="Phobius"/>
    </source>
</evidence>
<reference evidence="3 4" key="1">
    <citation type="submission" date="2019-03" db="EMBL/GenBank/DDBJ databases">
        <authorList>
            <person name="Gaulin E."/>
            <person name="Dumas B."/>
        </authorList>
    </citation>
    <scope>NUCLEOTIDE SEQUENCE [LARGE SCALE GENOMIC DNA]</scope>
    <source>
        <strain evidence="3">CBS 568.67</strain>
    </source>
</reference>
<gene>
    <name evidence="3" type="primary">Aste57867_3786</name>
    <name evidence="2" type="ORF">As57867_003775</name>
    <name evidence="3" type="ORF">ASTE57867_3786</name>
</gene>
<protein>
    <submittedName>
        <fullName evidence="3">Aste57867_3786 protein</fullName>
    </submittedName>
</protein>
<organism evidence="3 4">
    <name type="scientific">Aphanomyces stellatus</name>
    <dbReference type="NCBI Taxonomy" id="120398"/>
    <lineage>
        <taxon>Eukaryota</taxon>
        <taxon>Sar</taxon>
        <taxon>Stramenopiles</taxon>
        <taxon>Oomycota</taxon>
        <taxon>Saprolegniomycetes</taxon>
        <taxon>Saprolegniales</taxon>
        <taxon>Verrucalvaceae</taxon>
        <taxon>Aphanomyces</taxon>
    </lineage>
</organism>
<evidence type="ECO:0000313" key="4">
    <source>
        <dbReference type="Proteomes" id="UP000332933"/>
    </source>
</evidence>
<keyword evidence="1" id="KW-1133">Transmembrane helix</keyword>
<proteinExistence type="predicted"/>
<keyword evidence="1" id="KW-0472">Membrane</keyword>
<evidence type="ECO:0000313" key="3">
    <source>
        <dbReference type="EMBL" id="VFT80936.1"/>
    </source>
</evidence>
<name>A0A485KFT1_9STRA</name>
<dbReference type="EMBL" id="VJMH01000744">
    <property type="protein sequence ID" value="KAF0714611.1"/>
    <property type="molecule type" value="Genomic_DNA"/>
</dbReference>